<proteinExistence type="predicted"/>
<reference evidence="1" key="1">
    <citation type="submission" date="2022-06" db="EMBL/GenBank/DDBJ databases">
        <title>Lutimaribacter sp. EGI FJ00013, a novel bacterium isolated from a salt lake sediment enrichment.</title>
        <authorList>
            <person name="Gao L."/>
            <person name="Fang B.-Z."/>
            <person name="Li W.-J."/>
        </authorList>
    </citation>
    <scope>NUCLEOTIDE SEQUENCE</scope>
    <source>
        <strain evidence="1">EGI FJ00013</strain>
    </source>
</reference>
<evidence type="ECO:0000313" key="1">
    <source>
        <dbReference type="EMBL" id="MCM2563729.1"/>
    </source>
</evidence>
<dbReference type="EMBL" id="JAMQGO010000016">
    <property type="protein sequence ID" value="MCM2563729.1"/>
    <property type="molecule type" value="Genomic_DNA"/>
</dbReference>
<name>A0ACC6A2B9_9RHOB</name>
<evidence type="ECO:0000313" key="2">
    <source>
        <dbReference type="Proteomes" id="UP001203036"/>
    </source>
</evidence>
<accession>A0ACC6A2B9</accession>
<protein>
    <submittedName>
        <fullName evidence="1">Uncharacterized protein</fullName>
    </submittedName>
</protein>
<dbReference type="Proteomes" id="UP001203036">
    <property type="component" value="Unassembled WGS sequence"/>
</dbReference>
<keyword evidence="2" id="KW-1185">Reference proteome</keyword>
<gene>
    <name evidence="1" type="ORF">M8744_16385</name>
</gene>
<sequence length="153" mass="16849">MKLIMNMATRKFGCPVRLPEAGVPAEASCDLSKSAVSRRFKVLRRTFGADTRNQRCQARNINSCLAPAYHAAVRRALKQAWAIDDAEKAKRLIRNLARRFDWEATNVAGSILAGLGEILPWSGLGCRLSSGAHWPAPIMSRQRAVSPDRFAGT</sequence>
<organism evidence="1 2">
    <name type="scientific">Lutimaribacter degradans</name>
    <dbReference type="NCBI Taxonomy" id="2945989"/>
    <lineage>
        <taxon>Bacteria</taxon>
        <taxon>Pseudomonadati</taxon>
        <taxon>Pseudomonadota</taxon>
        <taxon>Alphaproteobacteria</taxon>
        <taxon>Rhodobacterales</taxon>
        <taxon>Roseobacteraceae</taxon>
        <taxon>Lutimaribacter</taxon>
    </lineage>
</organism>
<comment type="caution">
    <text evidence="1">The sequence shown here is derived from an EMBL/GenBank/DDBJ whole genome shotgun (WGS) entry which is preliminary data.</text>
</comment>